<dbReference type="InterPro" id="IPR009081">
    <property type="entry name" value="PP-bd_ACP"/>
</dbReference>
<evidence type="ECO:0000313" key="7">
    <source>
        <dbReference type="Proteomes" id="UP001165568"/>
    </source>
</evidence>
<dbReference type="PANTHER" id="PTHR45527:SF1">
    <property type="entry name" value="FATTY ACID SYNTHASE"/>
    <property type="match status" value="1"/>
</dbReference>
<dbReference type="SUPFAM" id="SSF47336">
    <property type="entry name" value="ACP-like"/>
    <property type="match status" value="1"/>
</dbReference>
<evidence type="ECO:0000313" key="8">
    <source>
        <dbReference type="Proteomes" id="UP001165569"/>
    </source>
</evidence>
<dbReference type="InterPro" id="IPR036736">
    <property type="entry name" value="ACP-like_sf"/>
</dbReference>
<dbReference type="GO" id="GO:0016491">
    <property type="term" value="F:oxidoreductase activity"/>
    <property type="evidence" value="ECO:0007669"/>
    <property type="project" value="InterPro"/>
</dbReference>
<proteinExistence type="predicted"/>
<dbReference type="SUPFAM" id="SSF56801">
    <property type="entry name" value="Acetyl-CoA synthetase-like"/>
    <property type="match status" value="1"/>
</dbReference>
<dbReference type="RefSeq" id="WP_264089030.1">
    <property type="nucleotide sequence ID" value="NZ_JAMPJT010000002.1"/>
</dbReference>
<dbReference type="PROSITE" id="PS50075">
    <property type="entry name" value="CARRIER"/>
    <property type="match status" value="1"/>
</dbReference>
<reference evidence="5" key="1">
    <citation type="submission" date="2022-04" db="EMBL/GenBank/DDBJ databases">
        <title>Brenneria sp. isolated from walnut trees in Serbia.</title>
        <authorList>
            <person name="Gasic K."/>
            <person name="Zlatkovic N."/>
            <person name="Kuzmanovic N."/>
        </authorList>
    </citation>
    <scope>NUCLEOTIDE SEQUENCE</scope>
    <source>
        <strain evidence="6">KBI 423</strain>
        <strain evidence="5">KBI 447</strain>
    </source>
</reference>
<dbReference type="InterPro" id="IPR020806">
    <property type="entry name" value="PKS_PP-bd"/>
</dbReference>
<evidence type="ECO:0000259" key="4">
    <source>
        <dbReference type="PROSITE" id="PS50075"/>
    </source>
</evidence>
<evidence type="ECO:0000256" key="3">
    <source>
        <dbReference type="ARBA" id="ARBA00022553"/>
    </source>
</evidence>
<dbReference type="Gene3D" id="3.40.109.10">
    <property type="entry name" value="NADH Oxidase"/>
    <property type="match status" value="1"/>
</dbReference>
<dbReference type="CDD" id="cd05930">
    <property type="entry name" value="A_NRPS"/>
    <property type="match status" value="1"/>
</dbReference>
<feature type="domain" description="Carrier" evidence="4">
    <location>
        <begin position="941"/>
        <end position="1016"/>
    </location>
</feature>
<dbReference type="SUPFAM" id="SSF53474">
    <property type="entry name" value="alpha/beta-Hydrolases"/>
    <property type="match status" value="1"/>
</dbReference>
<dbReference type="NCBIfam" id="TIGR01733">
    <property type="entry name" value="AA-adenyl-dom"/>
    <property type="match status" value="1"/>
</dbReference>
<dbReference type="PROSITE" id="PS00455">
    <property type="entry name" value="AMP_BINDING"/>
    <property type="match status" value="1"/>
</dbReference>
<dbReference type="FunFam" id="1.10.1200.10:FF:000005">
    <property type="entry name" value="Nonribosomal peptide synthetase 1"/>
    <property type="match status" value="1"/>
</dbReference>
<dbReference type="Pfam" id="PF00975">
    <property type="entry name" value="Thioesterase"/>
    <property type="match status" value="1"/>
</dbReference>
<evidence type="ECO:0000256" key="1">
    <source>
        <dbReference type="ARBA" id="ARBA00001957"/>
    </source>
</evidence>
<keyword evidence="7" id="KW-1185">Reference proteome</keyword>
<dbReference type="EMBL" id="JAMPJU010000002">
    <property type="protein sequence ID" value="MCV9881320.1"/>
    <property type="molecule type" value="Genomic_DNA"/>
</dbReference>
<dbReference type="Gene3D" id="2.30.38.10">
    <property type="entry name" value="Luciferase, Domain 3"/>
    <property type="match status" value="1"/>
</dbReference>
<dbReference type="PANTHER" id="PTHR45527">
    <property type="entry name" value="NONRIBOSOMAL PEPTIDE SYNTHETASE"/>
    <property type="match status" value="1"/>
</dbReference>
<dbReference type="InterPro" id="IPR010071">
    <property type="entry name" value="AA_adenyl_dom"/>
</dbReference>
<dbReference type="Proteomes" id="UP001165569">
    <property type="component" value="Unassembled WGS sequence"/>
</dbReference>
<evidence type="ECO:0000256" key="2">
    <source>
        <dbReference type="ARBA" id="ARBA00022450"/>
    </source>
</evidence>
<name>A0AA41Y2C5_9GAMM</name>
<organism evidence="5 8">
    <name type="scientific">Brenneria izbisi</name>
    <dbReference type="NCBI Taxonomy" id="2939450"/>
    <lineage>
        <taxon>Bacteria</taxon>
        <taxon>Pseudomonadati</taxon>
        <taxon>Pseudomonadota</taxon>
        <taxon>Gammaproteobacteria</taxon>
        <taxon>Enterobacterales</taxon>
        <taxon>Pectobacteriaceae</taxon>
        <taxon>Brenneria</taxon>
    </lineage>
</organism>
<dbReference type="PRINTS" id="PR00154">
    <property type="entry name" value="AMPBINDING"/>
</dbReference>
<gene>
    <name evidence="5" type="ORF">NC803_04545</name>
    <name evidence="6" type="ORF">NC856_03385</name>
</gene>
<protein>
    <submittedName>
        <fullName evidence="5">Amino acid adenylation domain-containing protein</fullName>
    </submittedName>
</protein>
<evidence type="ECO:0000313" key="5">
    <source>
        <dbReference type="EMBL" id="MCV9878116.1"/>
    </source>
</evidence>
<dbReference type="Gene3D" id="3.30.300.30">
    <property type="match status" value="2"/>
</dbReference>
<dbReference type="InterPro" id="IPR000415">
    <property type="entry name" value="Nitroreductase-like"/>
</dbReference>
<accession>A0AA41Y2C5</accession>
<dbReference type="InterPro" id="IPR020459">
    <property type="entry name" value="AMP-binding"/>
</dbReference>
<sequence>MFLNNDQKNSFGVIDCSNQLAIQLASNTSLITLFKQQKDFAPQAPAVIFEQEILTRENLWQQAESIARYVKDNFGYYDRCVGLFVDPSISLMCGAWGIMLSGNGYLPLSPEYPEERLRYMLEDSRTEAVFTQEHLRQQLEQLAPSSVHIFTEKDVEKYMAKSVISMAPQQDYTVSADTLAYVIYTSGSTGKPKGVMIEQRSLVNQMHWLACEYQLSTQTRILQKTPMSFDAAQWEILSPACGSTVIMAASGIYKDPPRLIEFIRRYQVTALQCVPTLLQAILDDDDVLNCVSLKQVFSGGEALHKRLAALCLETLPGCQLVNLYGPTECTINSSAWTISKDTLEKELDIISIGRPIYNTHYYILDNEMRPVAPGDIGELYIGGIGLARGYLHQPEMTQERFLPDPFQSENSQARMYKTGDLARWSEHGTVTYVGRTDNQIKLRGYRIELDEIRSAIEKHHWVRHAAVIVKNDPHTGYQNLISFVELNNKEAALMDQGNAESHHQSKANKAQVYMQLSNMGCRDDKEGEQVINLPGAQESVEQRAMAFGRKTYRHYEGGIVTERDLLEMLAEQPPSGDAVDLSALSLASLGALLRYFGRFTSEERILPKYTWSSPGALYATQLYVELAGIAGIESGIYYYHPLNHQLVLCAAVLADESPYFRCHFIGKKAAIEPIYKNNIQEVLNFEAGHMQGVLDYVLPRFGLSIVRQAYCPEVKSLLSVADEDYYLTSCCIDRYQTSSRPPVDILVQAMPKKVRGLAPGIYCYKNQQFQFISSEMVQKKHVIAINQKVYENASFGIALLSRGQTGWQKYVTLGRQMQHLMNNTRLIGLMASGYSSETGYDLPAAIVLKNILSEQPEASYFCIGGRITEEQKQSEGMKEDSVHMKGPAEILRDDLESFLPTFMLPNKILVLDKLPQMANGKIDIPRLAAHQIELAHKTIVPPRNALEQQIAEIWQDCLKQPQLSIDDNFFEVGGNSLIAVALMSRLNKKLNHHLPAQLIFTAPTIEKLAQHITDSSMNAADLSRLIPLQPRGRQTPVFCWPGLGGYCMNLRTLAVSFSSSRPFYGIQASGINPGEIIYPTIKEMAAQDIQLIKQKQPHGPYVLWGYSFGARVAFEAAWQLESAGEQVEALILIAPGSPKVRQQQAMLHTREASYTNPAYLTILFSVFMGDIQHPLLESCLQQVKTRDAFIDFIAQHHHALAHTQIARITDIVSQTFEFNYSFNELKNRRLQAPISVIKAHGDDYSFIESGVQFSVSPPNVASLLADHYQLLKESHINELLDAIAGKRRVSDMA</sequence>
<dbReference type="GO" id="GO:0005737">
    <property type="term" value="C:cytoplasm"/>
    <property type="evidence" value="ECO:0007669"/>
    <property type="project" value="TreeGrafter"/>
</dbReference>
<evidence type="ECO:0000313" key="6">
    <source>
        <dbReference type="EMBL" id="MCV9881320.1"/>
    </source>
</evidence>
<dbReference type="FunFam" id="2.30.38.10:FF:000001">
    <property type="entry name" value="Non-ribosomal peptide synthetase PvdI"/>
    <property type="match status" value="1"/>
</dbReference>
<comment type="caution">
    <text evidence="5">The sequence shown here is derived from an EMBL/GenBank/DDBJ whole genome shotgun (WGS) entry which is preliminary data.</text>
</comment>
<dbReference type="Pfam" id="PF00501">
    <property type="entry name" value="AMP-binding"/>
    <property type="match status" value="1"/>
</dbReference>
<dbReference type="GO" id="GO:0043041">
    <property type="term" value="P:amino acid activation for nonribosomal peptide biosynthetic process"/>
    <property type="evidence" value="ECO:0007669"/>
    <property type="project" value="TreeGrafter"/>
</dbReference>
<dbReference type="Proteomes" id="UP001165568">
    <property type="component" value="Unassembled WGS sequence"/>
</dbReference>
<keyword evidence="2" id="KW-0596">Phosphopantetheine</keyword>
<keyword evidence="3" id="KW-0597">Phosphoprotein</keyword>
<dbReference type="GO" id="GO:0031177">
    <property type="term" value="F:phosphopantetheine binding"/>
    <property type="evidence" value="ECO:0007669"/>
    <property type="project" value="InterPro"/>
</dbReference>
<dbReference type="InterPro" id="IPR020845">
    <property type="entry name" value="AMP-binding_CS"/>
</dbReference>
<dbReference type="Gene3D" id="3.40.50.980">
    <property type="match status" value="2"/>
</dbReference>
<dbReference type="Pfam" id="PF00550">
    <property type="entry name" value="PP-binding"/>
    <property type="match status" value="1"/>
</dbReference>
<dbReference type="InterPro" id="IPR029058">
    <property type="entry name" value="AB_hydrolase_fold"/>
</dbReference>
<dbReference type="InterPro" id="IPR045851">
    <property type="entry name" value="AMP-bd_C_sf"/>
</dbReference>
<comment type="cofactor">
    <cofactor evidence="1">
        <name>pantetheine 4'-phosphate</name>
        <dbReference type="ChEBI" id="CHEBI:47942"/>
    </cofactor>
</comment>
<dbReference type="InterPro" id="IPR001031">
    <property type="entry name" value="Thioesterase"/>
</dbReference>
<dbReference type="Gene3D" id="3.40.50.1820">
    <property type="entry name" value="alpha/beta hydrolase"/>
    <property type="match status" value="1"/>
</dbReference>
<dbReference type="EMBL" id="JAMPJT010000002">
    <property type="protein sequence ID" value="MCV9878116.1"/>
    <property type="molecule type" value="Genomic_DNA"/>
</dbReference>
<dbReference type="GO" id="GO:0044550">
    <property type="term" value="P:secondary metabolite biosynthetic process"/>
    <property type="evidence" value="ECO:0007669"/>
    <property type="project" value="TreeGrafter"/>
</dbReference>
<dbReference type="Gene3D" id="1.10.1200.10">
    <property type="entry name" value="ACP-like"/>
    <property type="match status" value="1"/>
</dbReference>
<dbReference type="InterPro" id="IPR000873">
    <property type="entry name" value="AMP-dep_synth/lig_dom"/>
</dbReference>
<dbReference type="SMART" id="SM00823">
    <property type="entry name" value="PKS_PP"/>
    <property type="match status" value="1"/>
</dbReference>